<dbReference type="AlphaFoldDB" id="A0A9W6JH39"/>
<comment type="caution">
    <text evidence="1">The sequence shown here is derived from an EMBL/GenBank/DDBJ whole genome shotgun (WGS) entry which is preliminary data.</text>
</comment>
<evidence type="ECO:0000313" key="2">
    <source>
        <dbReference type="Proteomes" id="UP001143364"/>
    </source>
</evidence>
<dbReference type="Proteomes" id="UP001143364">
    <property type="component" value="Unassembled WGS sequence"/>
</dbReference>
<dbReference type="InterPro" id="IPR023346">
    <property type="entry name" value="Lysozyme-like_dom_sf"/>
</dbReference>
<reference evidence="1" key="1">
    <citation type="journal article" date="2014" name="Int. J. Syst. Evol. Microbiol.">
        <title>Complete genome sequence of Corynebacterium casei LMG S-19264T (=DSM 44701T), isolated from a smear-ripened cheese.</title>
        <authorList>
            <consortium name="US DOE Joint Genome Institute (JGI-PGF)"/>
            <person name="Walter F."/>
            <person name="Albersmeier A."/>
            <person name="Kalinowski J."/>
            <person name="Ruckert C."/>
        </authorList>
    </citation>
    <scope>NUCLEOTIDE SEQUENCE</scope>
    <source>
        <strain evidence="1">VKM B-2555</strain>
    </source>
</reference>
<proteinExistence type="predicted"/>
<organism evidence="1 2">
    <name type="scientific">Methylopila jiangsuensis</name>
    <dbReference type="NCBI Taxonomy" id="586230"/>
    <lineage>
        <taxon>Bacteria</taxon>
        <taxon>Pseudomonadati</taxon>
        <taxon>Pseudomonadota</taxon>
        <taxon>Alphaproteobacteria</taxon>
        <taxon>Hyphomicrobiales</taxon>
        <taxon>Methylopilaceae</taxon>
        <taxon>Methylopila</taxon>
    </lineage>
</organism>
<dbReference type="Gene3D" id="1.10.530.10">
    <property type="match status" value="1"/>
</dbReference>
<keyword evidence="2" id="KW-1185">Reference proteome</keyword>
<sequence length="367" mass="37396">MVTGAGPAPFGTRATPMQLLSPADAAGRVTAALKSAADATGAGFDYLMRTAQRESSLNPSAKAPTSSARGLFQFIDQTWLQVLKEDGPQLGLAAEAADVTRSASGRYDVADPARKAQILALRDDPAASALLAGAFTRRNAATLQGALGRAPTEGELYAAHFLGARGAVDLVQRAEATPNASAAAAFPAQASANRAIFYERGQPRSLGEVYARLTAGGGATAAQMKAPAALALQEAAADDAPLAYNGGVEDDGRAFHSLFKTGRRTPVSSYVSQAWSSFAASGEDAHPLRRVAAPAGVVAVTTPVTAQAYAAEPSAAAAHAQTTAPVRRRAAKTAIPAAAAGAPLDLTTFRKADPATAMATRRTGGRS</sequence>
<name>A0A9W6JH39_9HYPH</name>
<evidence type="ECO:0000313" key="1">
    <source>
        <dbReference type="EMBL" id="GLK75428.1"/>
    </source>
</evidence>
<gene>
    <name evidence="1" type="ORF">GCM10008171_06820</name>
</gene>
<accession>A0A9W6JH39</accession>
<protein>
    <recommendedName>
        <fullName evidence="3">Lytic transglycosylase domain-containing protein</fullName>
    </recommendedName>
</protein>
<reference evidence="1" key="2">
    <citation type="submission" date="2023-01" db="EMBL/GenBank/DDBJ databases">
        <authorList>
            <person name="Sun Q."/>
            <person name="Evtushenko L."/>
        </authorList>
    </citation>
    <scope>NUCLEOTIDE SEQUENCE</scope>
    <source>
        <strain evidence="1">VKM B-2555</strain>
    </source>
</reference>
<dbReference type="SUPFAM" id="SSF53955">
    <property type="entry name" value="Lysozyme-like"/>
    <property type="match status" value="1"/>
</dbReference>
<dbReference type="EMBL" id="BSFK01000005">
    <property type="protein sequence ID" value="GLK75428.1"/>
    <property type="molecule type" value="Genomic_DNA"/>
</dbReference>
<evidence type="ECO:0008006" key="3">
    <source>
        <dbReference type="Google" id="ProtNLM"/>
    </source>
</evidence>